<gene>
    <name evidence="3" type="ORF">J2W68_000427</name>
</gene>
<dbReference type="EMBL" id="JAVDWO010000001">
    <property type="protein sequence ID" value="MDR7191725.1"/>
    <property type="molecule type" value="Genomic_DNA"/>
</dbReference>
<feature type="compositionally biased region" description="Pro residues" evidence="1">
    <location>
        <begin position="69"/>
        <end position="106"/>
    </location>
</feature>
<dbReference type="Gene3D" id="3.30.1150.10">
    <property type="match status" value="1"/>
</dbReference>
<keyword evidence="2" id="KW-0472">Membrane</keyword>
<evidence type="ECO:0000256" key="2">
    <source>
        <dbReference type="SAM" id="Phobius"/>
    </source>
</evidence>
<name>A0ABU1XSM4_9GAMM</name>
<evidence type="ECO:0000313" key="3">
    <source>
        <dbReference type="EMBL" id="MDR7191725.1"/>
    </source>
</evidence>
<dbReference type="Pfam" id="PF13103">
    <property type="entry name" value="TonB_2"/>
    <property type="match status" value="1"/>
</dbReference>
<keyword evidence="4" id="KW-1185">Reference proteome</keyword>
<comment type="caution">
    <text evidence="3">The sequence shown here is derived from an EMBL/GenBank/DDBJ whole genome shotgun (WGS) entry which is preliminary data.</text>
</comment>
<evidence type="ECO:0000256" key="1">
    <source>
        <dbReference type="SAM" id="MobiDB-lite"/>
    </source>
</evidence>
<dbReference type="Proteomes" id="UP001256588">
    <property type="component" value="Unassembled WGS sequence"/>
</dbReference>
<organism evidence="3 4">
    <name type="scientific">Luteimonas terrae</name>
    <dbReference type="NCBI Taxonomy" id="1530191"/>
    <lineage>
        <taxon>Bacteria</taxon>
        <taxon>Pseudomonadati</taxon>
        <taxon>Pseudomonadota</taxon>
        <taxon>Gammaproteobacteria</taxon>
        <taxon>Lysobacterales</taxon>
        <taxon>Lysobacteraceae</taxon>
        <taxon>Luteimonas</taxon>
    </lineage>
</organism>
<feature type="compositionally biased region" description="Low complexity" evidence="1">
    <location>
        <begin position="209"/>
        <end position="221"/>
    </location>
</feature>
<feature type="region of interest" description="Disordered" evidence="1">
    <location>
        <begin position="59"/>
        <end position="233"/>
    </location>
</feature>
<keyword evidence="2" id="KW-1133">Transmembrane helix</keyword>
<proteinExistence type="predicted"/>
<feature type="compositionally biased region" description="Basic and acidic residues" evidence="1">
    <location>
        <begin position="135"/>
        <end position="156"/>
    </location>
</feature>
<keyword evidence="2" id="KW-0812">Transmembrane</keyword>
<feature type="transmembrane region" description="Helical" evidence="2">
    <location>
        <begin position="12"/>
        <end position="32"/>
    </location>
</feature>
<reference evidence="3 4" key="1">
    <citation type="submission" date="2023-07" db="EMBL/GenBank/DDBJ databases">
        <title>Sorghum-associated microbial communities from plants grown in Nebraska, USA.</title>
        <authorList>
            <person name="Schachtman D."/>
        </authorList>
    </citation>
    <scope>NUCLEOTIDE SEQUENCE [LARGE SCALE GENOMIC DNA]</scope>
    <source>
        <strain evidence="3 4">4099</strain>
    </source>
</reference>
<feature type="compositionally biased region" description="Basic and acidic residues" evidence="1">
    <location>
        <begin position="165"/>
        <end position="192"/>
    </location>
</feature>
<protein>
    <submittedName>
        <fullName evidence="3">Colicin import membrane protein</fullName>
    </submittedName>
</protein>
<sequence length="324" mass="35682">MRESRSDNAVAIGLSILVHVLLFGLILLGALWNASSRPESAMGSPVSADIIDPNALSAADQRALASKPEPLPDPQPAPEPVPDPLPEPVPEPIEAPAAAPPQPLPEPRPEDAVEQRQPQLQEVVPEPDTVSQAAVRRDALAAEQREKEQEEKRRQAQIELAEQQKQQEAEEKRRLARQELEKLRAEREKTQREAQLSEQRLKQIAERNAQQASDQRAASAASPPPGRPDGDSGLAAKYAAALQEAIRRNWRRPDNVPLGQRCRLYITQLPGGEVLNVEFDASCPYDAQGRRSVEAAVRAAEPLPFAGFEPVFNRRLNLNFTAQD</sequence>
<accession>A0ABU1XSM4</accession>
<evidence type="ECO:0000313" key="4">
    <source>
        <dbReference type="Proteomes" id="UP001256588"/>
    </source>
</evidence>
<dbReference type="SUPFAM" id="SSF74653">
    <property type="entry name" value="TolA/TonB C-terminal domain"/>
    <property type="match status" value="1"/>
</dbReference>